<comment type="similarity">
    <text evidence="2 13">Belongs to the cutinase family.</text>
</comment>
<feature type="active site" description="Proton donor/acceptor" evidence="11">
    <location>
        <position position="199"/>
    </location>
</feature>
<dbReference type="InterPro" id="IPR043579">
    <property type="entry name" value="CUTINASE_2"/>
</dbReference>
<dbReference type="GO" id="GO:0016052">
    <property type="term" value="P:carbohydrate catabolic process"/>
    <property type="evidence" value="ECO:0007669"/>
    <property type="project" value="TreeGrafter"/>
</dbReference>
<keyword evidence="4 13" id="KW-0719">Serine esterase</keyword>
<feature type="active site" evidence="11">
    <location>
        <position position="186"/>
    </location>
</feature>
<evidence type="ECO:0000256" key="10">
    <source>
        <dbReference type="ARBA" id="ARBA00058979"/>
    </source>
</evidence>
<dbReference type="Gene3D" id="3.40.50.1820">
    <property type="entry name" value="alpha/beta hydrolase"/>
    <property type="match status" value="1"/>
</dbReference>
<protein>
    <recommendedName>
        <fullName evidence="3 13">Cutinase</fullName>
        <ecNumber evidence="3 13">3.1.1.74</ecNumber>
    </recommendedName>
</protein>
<name>A0A0F8UNJ0_9EURO</name>
<comment type="catalytic activity">
    <reaction evidence="9 13">
        <text>cutin + H2O = cutin monomers.</text>
        <dbReference type="EC" id="3.1.1.74"/>
    </reaction>
</comment>
<keyword evidence="7 13" id="KW-0378">Hydrolase</keyword>
<keyword evidence="8 12" id="KW-1015">Disulfide bond</keyword>
<keyword evidence="6 13" id="KW-0732">Signal</keyword>
<evidence type="ECO:0000256" key="5">
    <source>
        <dbReference type="ARBA" id="ARBA00022525"/>
    </source>
</evidence>
<keyword evidence="5 13" id="KW-0964">Secreted</keyword>
<evidence type="ECO:0000256" key="1">
    <source>
        <dbReference type="ARBA" id="ARBA00004613"/>
    </source>
</evidence>
<dbReference type="PRINTS" id="PR00129">
    <property type="entry name" value="CUTINASE"/>
</dbReference>
<evidence type="ECO:0000313" key="15">
    <source>
        <dbReference type="Proteomes" id="UP000034291"/>
    </source>
</evidence>
<dbReference type="EC" id="3.1.1.74" evidence="3 13"/>
<dbReference type="SUPFAM" id="SSF53474">
    <property type="entry name" value="alpha/beta-Hydrolases"/>
    <property type="match status" value="1"/>
</dbReference>
<evidence type="ECO:0000256" key="3">
    <source>
        <dbReference type="ARBA" id="ARBA00013095"/>
    </source>
</evidence>
<dbReference type="InterPro" id="IPR000675">
    <property type="entry name" value="Cutinase/axe"/>
</dbReference>
<evidence type="ECO:0000313" key="14">
    <source>
        <dbReference type="EMBL" id="KKK21093.1"/>
    </source>
</evidence>
<dbReference type="Pfam" id="PF01083">
    <property type="entry name" value="Cutinase"/>
    <property type="match status" value="1"/>
</dbReference>
<evidence type="ECO:0000256" key="8">
    <source>
        <dbReference type="ARBA" id="ARBA00023157"/>
    </source>
</evidence>
<sequence>MTLRAFVISALAALAIAAPMPVERAQVLDLLNANDLENGICKPVTLIFARGSIELGNMGVIAGMPTCDDLKKNLGTENVACQGVGGAYTAHLIPNLFPENTSPQAIGEAVKMFKLAATKCPKTQIVAGGYSQGTAVIDNAIQELDNTLKSQVKGVVLFGFTRNLQDSGRIPGYPPSQTKVICAPGDLVCDGTLIITPAHLTYGLYADDAAKFLASKVSI</sequence>
<accession>A0A0F8UNJ0</accession>
<dbReference type="InterPro" id="IPR043580">
    <property type="entry name" value="CUTINASE_1"/>
</dbReference>
<comment type="function">
    <text evidence="10">Catalyzes the hydrolysis of complex carboxylic polyesters found in the cell wall of plants. Degrades cutin, a macromolecule that forms the structure of the plant cuticle. Also degrades suberin, a specialized macromolecule found in the cell wall of various plant tissues.</text>
</comment>
<evidence type="ECO:0000256" key="2">
    <source>
        <dbReference type="ARBA" id="ARBA00007534"/>
    </source>
</evidence>
<comment type="subcellular location">
    <subcellularLocation>
        <location evidence="1 13">Secreted</location>
    </subcellularLocation>
</comment>
<keyword evidence="15" id="KW-1185">Reference proteome</keyword>
<feature type="chain" id="PRO_5005117624" description="Cutinase" evidence="13">
    <location>
        <begin position="18"/>
        <end position="219"/>
    </location>
</feature>
<feature type="disulfide bond" evidence="12">
    <location>
        <begin position="41"/>
        <end position="120"/>
    </location>
</feature>
<evidence type="ECO:0000256" key="4">
    <source>
        <dbReference type="ARBA" id="ARBA00022487"/>
    </source>
</evidence>
<comment type="caution">
    <text evidence="14">The sequence shown here is derived from an EMBL/GenBank/DDBJ whole genome shotgun (WGS) entry which is preliminary data.</text>
</comment>
<dbReference type="PANTHER" id="PTHR48250">
    <property type="entry name" value="CUTINASE 2-RELATED"/>
    <property type="match status" value="1"/>
</dbReference>
<dbReference type="OrthoDB" id="3225429at2759"/>
<feature type="signal peptide" evidence="13">
    <location>
        <begin position="1"/>
        <end position="17"/>
    </location>
</feature>
<dbReference type="PROSITE" id="PS00931">
    <property type="entry name" value="CUTINASE_2"/>
    <property type="match status" value="1"/>
</dbReference>
<dbReference type="InterPro" id="IPR029058">
    <property type="entry name" value="AB_hydrolase_fold"/>
</dbReference>
<gene>
    <name evidence="14" type="ORF">ARAM_004707</name>
</gene>
<dbReference type="SMART" id="SM01110">
    <property type="entry name" value="Cutinase"/>
    <property type="match status" value="1"/>
</dbReference>
<dbReference type="STRING" id="308745.A0A0F8UNJ0"/>
<evidence type="ECO:0000256" key="12">
    <source>
        <dbReference type="PIRSR" id="PIRSR611150-2"/>
    </source>
</evidence>
<dbReference type="PANTHER" id="PTHR48250:SF3">
    <property type="entry name" value="CUTINASE 1-RELATED"/>
    <property type="match status" value="1"/>
</dbReference>
<dbReference type="Proteomes" id="UP000034291">
    <property type="component" value="Unassembled WGS sequence"/>
</dbReference>
<evidence type="ECO:0000256" key="11">
    <source>
        <dbReference type="PIRSR" id="PIRSR611150-1"/>
    </source>
</evidence>
<dbReference type="GO" id="GO:0005576">
    <property type="term" value="C:extracellular region"/>
    <property type="evidence" value="ECO:0007669"/>
    <property type="project" value="UniProtKB-SubCell"/>
</dbReference>
<feature type="active site" description="Nucleophile" evidence="11">
    <location>
        <position position="131"/>
    </location>
</feature>
<dbReference type="GO" id="GO:0050525">
    <property type="term" value="F:cutinase activity"/>
    <property type="evidence" value="ECO:0007669"/>
    <property type="project" value="UniProtKB-UniRule"/>
</dbReference>
<proteinExistence type="inferred from homology"/>
<evidence type="ECO:0000256" key="9">
    <source>
        <dbReference type="ARBA" id="ARBA00034045"/>
    </source>
</evidence>
<feature type="disulfide bond" evidence="12">
    <location>
        <begin position="182"/>
        <end position="189"/>
    </location>
</feature>
<evidence type="ECO:0000256" key="7">
    <source>
        <dbReference type="ARBA" id="ARBA00022801"/>
    </source>
</evidence>
<dbReference type="FunFam" id="3.40.50.1820:FF:000235">
    <property type="entry name" value="Cutinase 1"/>
    <property type="match status" value="1"/>
</dbReference>
<dbReference type="InterPro" id="IPR011150">
    <property type="entry name" value="Cutinase_monf"/>
</dbReference>
<dbReference type="EMBL" id="JZBS01001861">
    <property type="protein sequence ID" value="KKK21093.1"/>
    <property type="molecule type" value="Genomic_DNA"/>
</dbReference>
<dbReference type="AlphaFoldDB" id="A0A0F8UNJ0"/>
<organism evidence="14 15">
    <name type="scientific">Aspergillus rambellii</name>
    <dbReference type="NCBI Taxonomy" id="308745"/>
    <lineage>
        <taxon>Eukaryota</taxon>
        <taxon>Fungi</taxon>
        <taxon>Dikarya</taxon>
        <taxon>Ascomycota</taxon>
        <taxon>Pezizomycotina</taxon>
        <taxon>Eurotiomycetes</taxon>
        <taxon>Eurotiomycetidae</taxon>
        <taxon>Eurotiales</taxon>
        <taxon>Aspergillaceae</taxon>
        <taxon>Aspergillus</taxon>
        <taxon>Aspergillus subgen. Nidulantes</taxon>
    </lineage>
</organism>
<evidence type="ECO:0000256" key="6">
    <source>
        <dbReference type="ARBA" id="ARBA00022729"/>
    </source>
</evidence>
<dbReference type="PROSITE" id="PS00155">
    <property type="entry name" value="CUTINASE_1"/>
    <property type="match status" value="1"/>
</dbReference>
<evidence type="ECO:0000256" key="13">
    <source>
        <dbReference type="RuleBase" id="RU361263"/>
    </source>
</evidence>
<reference evidence="14 15" key="1">
    <citation type="submission" date="2015-02" db="EMBL/GenBank/DDBJ databases">
        <title>Draft Genome Sequences of Two Closely-Related Aflatoxigenic Aspergillus Species Obtained from the Cote d'Ivoire.</title>
        <authorList>
            <person name="Moore G.G."/>
            <person name="Beltz S.B."/>
            <person name="Mack B.M."/>
        </authorList>
    </citation>
    <scope>NUCLEOTIDE SEQUENCE [LARGE SCALE GENOMIC DNA]</scope>
    <source>
        <strain evidence="14 15">SRRC1468</strain>
    </source>
</reference>